<dbReference type="AlphaFoldDB" id="A0AAN9Q653"/>
<proteinExistence type="predicted"/>
<gene>
    <name evidence="2" type="ORF">VNO77_27059</name>
</gene>
<dbReference type="Proteomes" id="UP001367508">
    <property type="component" value="Unassembled WGS sequence"/>
</dbReference>
<keyword evidence="3" id="KW-1185">Reference proteome</keyword>
<keyword evidence="1" id="KW-1133">Transmembrane helix</keyword>
<evidence type="ECO:0000313" key="3">
    <source>
        <dbReference type="Proteomes" id="UP001367508"/>
    </source>
</evidence>
<keyword evidence="1" id="KW-0812">Transmembrane</keyword>
<evidence type="ECO:0000313" key="2">
    <source>
        <dbReference type="EMBL" id="KAK7323582.1"/>
    </source>
</evidence>
<sequence length="246" mass="27618">MKTDRPLFGGALACYVPYTMLLWAHRSNVLKTCHNHGDVIMYRDRTREAVGPHADVPCSRRRNGHNQPSCELALKSVLGELVWRDRGRPPALTFAIGTFASKISLPRMEDLHKMHHVSMHDHEFLLAALGIAMVLLHRSTHKLRIKSSAITDGCMARNPMIRHACPKSLRLFNRGPFSQVMFEAKTEHAEAEGWLSRVSSLFADMVQPVPSIVSKLCSYHTRIQAPHIREISIMADLLTPSGHCGC</sequence>
<organism evidence="2 3">
    <name type="scientific">Canavalia gladiata</name>
    <name type="common">Sword bean</name>
    <name type="synonym">Dolichos gladiatus</name>
    <dbReference type="NCBI Taxonomy" id="3824"/>
    <lineage>
        <taxon>Eukaryota</taxon>
        <taxon>Viridiplantae</taxon>
        <taxon>Streptophyta</taxon>
        <taxon>Embryophyta</taxon>
        <taxon>Tracheophyta</taxon>
        <taxon>Spermatophyta</taxon>
        <taxon>Magnoliopsida</taxon>
        <taxon>eudicotyledons</taxon>
        <taxon>Gunneridae</taxon>
        <taxon>Pentapetalae</taxon>
        <taxon>rosids</taxon>
        <taxon>fabids</taxon>
        <taxon>Fabales</taxon>
        <taxon>Fabaceae</taxon>
        <taxon>Papilionoideae</taxon>
        <taxon>50 kb inversion clade</taxon>
        <taxon>NPAAA clade</taxon>
        <taxon>indigoferoid/millettioid clade</taxon>
        <taxon>Phaseoleae</taxon>
        <taxon>Canavalia</taxon>
    </lineage>
</organism>
<keyword evidence="1" id="KW-0472">Membrane</keyword>
<dbReference type="EMBL" id="JAYMYQ010000006">
    <property type="protein sequence ID" value="KAK7323582.1"/>
    <property type="molecule type" value="Genomic_DNA"/>
</dbReference>
<evidence type="ECO:0000256" key="1">
    <source>
        <dbReference type="SAM" id="Phobius"/>
    </source>
</evidence>
<accession>A0AAN9Q653</accession>
<comment type="caution">
    <text evidence="2">The sequence shown here is derived from an EMBL/GenBank/DDBJ whole genome shotgun (WGS) entry which is preliminary data.</text>
</comment>
<reference evidence="2 3" key="1">
    <citation type="submission" date="2024-01" db="EMBL/GenBank/DDBJ databases">
        <title>The genomes of 5 underutilized Papilionoideae crops provide insights into root nodulation and disease resistanc.</title>
        <authorList>
            <person name="Jiang F."/>
        </authorList>
    </citation>
    <scope>NUCLEOTIDE SEQUENCE [LARGE SCALE GENOMIC DNA]</scope>
    <source>
        <strain evidence="2">LVBAO_FW01</strain>
        <tissue evidence="2">Leaves</tissue>
    </source>
</reference>
<feature type="transmembrane region" description="Helical" evidence="1">
    <location>
        <begin position="7"/>
        <end position="25"/>
    </location>
</feature>
<protein>
    <submittedName>
        <fullName evidence="2">Uncharacterized protein</fullName>
    </submittedName>
</protein>
<name>A0AAN9Q653_CANGL</name>